<name>A0A2P6NHW3_9EUKA</name>
<organism evidence="1 2">
    <name type="scientific">Planoprotostelium fungivorum</name>
    <dbReference type="NCBI Taxonomy" id="1890364"/>
    <lineage>
        <taxon>Eukaryota</taxon>
        <taxon>Amoebozoa</taxon>
        <taxon>Evosea</taxon>
        <taxon>Variosea</taxon>
        <taxon>Cavosteliida</taxon>
        <taxon>Cavosteliaceae</taxon>
        <taxon>Planoprotostelium</taxon>
    </lineage>
</organism>
<comment type="caution">
    <text evidence="1">The sequence shown here is derived from an EMBL/GenBank/DDBJ whole genome shotgun (WGS) entry which is preliminary data.</text>
</comment>
<proteinExistence type="predicted"/>
<evidence type="ECO:0000313" key="1">
    <source>
        <dbReference type="EMBL" id="PRP83529.1"/>
    </source>
</evidence>
<sequence>MNRLAKLLRGNFGKQETQLPLNGPRSSALWSLIVARIVDISFRNFEESSSKLCVTLLQEVLRPILIWSDTRHHLTEIPSKRFNDQDEAVRISAVHLLAPLDTHSPHGESTTVWIAGNALGRYPWQCAEGRYHVLSEMMAEGRVREAVRINGRASFNGNLGRYVEPLLKKTQEK</sequence>
<dbReference type="AlphaFoldDB" id="A0A2P6NHW3"/>
<dbReference type="EMBL" id="MDYQ01000081">
    <property type="protein sequence ID" value="PRP83529.1"/>
    <property type="molecule type" value="Genomic_DNA"/>
</dbReference>
<dbReference type="Proteomes" id="UP000241769">
    <property type="component" value="Unassembled WGS sequence"/>
</dbReference>
<gene>
    <name evidence="1" type="ORF">PROFUN_04403</name>
</gene>
<dbReference type="InParanoid" id="A0A2P6NHW3"/>
<accession>A0A2P6NHW3</accession>
<evidence type="ECO:0000313" key="2">
    <source>
        <dbReference type="Proteomes" id="UP000241769"/>
    </source>
</evidence>
<keyword evidence="2" id="KW-1185">Reference proteome</keyword>
<reference evidence="1 2" key="1">
    <citation type="journal article" date="2018" name="Genome Biol. Evol.">
        <title>Multiple Roots of Fruiting Body Formation in Amoebozoa.</title>
        <authorList>
            <person name="Hillmann F."/>
            <person name="Forbes G."/>
            <person name="Novohradska S."/>
            <person name="Ferling I."/>
            <person name="Riege K."/>
            <person name="Groth M."/>
            <person name="Westermann M."/>
            <person name="Marz M."/>
            <person name="Spaller T."/>
            <person name="Winckler T."/>
            <person name="Schaap P."/>
            <person name="Glockner G."/>
        </authorList>
    </citation>
    <scope>NUCLEOTIDE SEQUENCE [LARGE SCALE GENOMIC DNA]</scope>
    <source>
        <strain evidence="1 2">Jena</strain>
    </source>
</reference>
<protein>
    <submittedName>
        <fullName evidence="1">Uncharacterized protein</fullName>
    </submittedName>
</protein>